<dbReference type="Pfam" id="PF13704">
    <property type="entry name" value="Glyco_tranf_2_4"/>
    <property type="match status" value="1"/>
</dbReference>
<dbReference type="RefSeq" id="WP_185798014.1">
    <property type="nucleotide sequence ID" value="NZ_JACLQD010000003.1"/>
</dbReference>
<name>A0A842I9X6_9RHOB</name>
<dbReference type="EMBL" id="JACLQD010000003">
    <property type="protein sequence ID" value="MBC2836416.1"/>
    <property type="molecule type" value="Genomic_DNA"/>
</dbReference>
<evidence type="ECO:0000313" key="2">
    <source>
        <dbReference type="Proteomes" id="UP000555411"/>
    </source>
</evidence>
<dbReference type="AlphaFoldDB" id="A0A842I9X6"/>
<keyword evidence="2" id="KW-1185">Reference proteome</keyword>
<comment type="caution">
    <text evidence="1">The sequence shown here is derived from an EMBL/GenBank/DDBJ whole genome shotgun (WGS) entry which is preliminary data.</text>
</comment>
<protein>
    <submittedName>
        <fullName evidence="1">Glycosyltransferase family 2 protein</fullName>
    </submittedName>
</protein>
<dbReference type="InterPro" id="IPR029044">
    <property type="entry name" value="Nucleotide-diphossugar_trans"/>
</dbReference>
<reference evidence="1 2" key="1">
    <citation type="journal article" date="2017" name="Int. J. Syst. Evol. Microbiol.">
        <title>Gemmobacter straminiformis sp. nov., isolated from an artificial fountain.</title>
        <authorList>
            <person name="Kang J.Y."/>
            <person name="Kim M.J."/>
            <person name="Chun J."/>
            <person name="Son K.P."/>
            <person name="Jahng K.Y."/>
        </authorList>
    </citation>
    <scope>NUCLEOTIDE SEQUENCE [LARGE SCALE GENOMIC DNA]</scope>
    <source>
        <strain evidence="1 2">CAM-8</strain>
    </source>
</reference>
<keyword evidence="1" id="KW-0808">Transferase</keyword>
<organism evidence="1 2">
    <name type="scientific">Paragemmobacter straminiformis</name>
    <dbReference type="NCBI Taxonomy" id="2045119"/>
    <lineage>
        <taxon>Bacteria</taxon>
        <taxon>Pseudomonadati</taxon>
        <taxon>Pseudomonadota</taxon>
        <taxon>Alphaproteobacteria</taxon>
        <taxon>Rhodobacterales</taxon>
        <taxon>Paracoccaceae</taxon>
        <taxon>Paragemmobacter</taxon>
    </lineage>
</organism>
<evidence type="ECO:0000313" key="1">
    <source>
        <dbReference type="EMBL" id="MBC2836416.1"/>
    </source>
</evidence>
<accession>A0A842I9X6</accession>
<dbReference type="GO" id="GO:0016740">
    <property type="term" value="F:transferase activity"/>
    <property type="evidence" value="ECO:0007669"/>
    <property type="project" value="UniProtKB-KW"/>
</dbReference>
<dbReference type="SUPFAM" id="SSF53448">
    <property type="entry name" value="Nucleotide-diphospho-sugar transferases"/>
    <property type="match status" value="1"/>
</dbReference>
<sequence>MGGCGASLDGQHGAVMLGPVTGAGVSMRYAVVCSVRDEGPFLVEWVAWQRMLGFTDVVVVTNDCTDHSPALLDAMEGMGWLTHLRCDVPSGERITATKLAAAKRLEAVAGADWVMVADVDEFLNIHRGAGRLPDLLGGFDEPFLGMSIPWRVFGTAGREQWEDGVQHRMHTRAATREHKLSGWVKSIHGHADWFLRLGEHSPKKLKPQRMRDWGLRGMRWINPSGQELSGWTPEDDSLRTLPLSLRGFEVAQVNHFMLRNRESFGLKRGSLSPVAGKDRYTDEYFDVADRNEVEDVTILRHAAAFDAVHLPMMAEAQVARLHHRCCADYVARLAAKAGGDPRGDARWQGHMARA</sequence>
<proteinExistence type="predicted"/>
<dbReference type="Proteomes" id="UP000555411">
    <property type="component" value="Unassembled WGS sequence"/>
</dbReference>
<gene>
    <name evidence="1" type="ORF">H7F16_12925</name>
</gene>